<dbReference type="GO" id="GO:0004222">
    <property type="term" value="F:metalloendopeptidase activity"/>
    <property type="evidence" value="ECO:0007669"/>
    <property type="project" value="InterPro"/>
</dbReference>
<dbReference type="Gene3D" id="1.20.58.760">
    <property type="entry name" value="Peptidase M41"/>
    <property type="match status" value="1"/>
</dbReference>
<dbReference type="OrthoDB" id="9809379at2"/>
<protein>
    <submittedName>
        <fullName evidence="3">AAA family ATPase</fullName>
    </submittedName>
</protein>
<dbReference type="Gene3D" id="3.40.50.300">
    <property type="entry name" value="P-loop containing nucleotide triphosphate hydrolases"/>
    <property type="match status" value="1"/>
</dbReference>
<dbReference type="InterPro" id="IPR037219">
    <property type="entry name" value="Peptidase_M41-like"/>
</dbReference>
<dbReference type="RefSeq" id="WP_119898145.1">
    <property type="nucleotide sequence ID" value="NZ_QNRC01000034.1"/>
</dbReference>
<dbReference type="InterPro" id="IPR003959">
    <property type="entry name" value="ATPase_AAA_core"/>
</dbReference>
<dbReference type="AlphaFoldDB" id="A0A419A765"/>
<dbReference type="GO" id="GO:0030163">
    <property type="term" value="P:protein catabolic process"/>
    <property type="evidence" value="ECO:0007669"/>
    <property type="project" value="TreeGrafter"/>
</dbReference>
<dbReference type="InterPro" id="IPR003593">
    <property type="entry name" value="AAA+_ATPase"/>
</dbReference>
<dbReference type="EMBL" id="QZEW01000038">
    <property type="protein sequence ID" value="RJL15837.1"/>
    <property type="molecule type" value="Genomic_DNA"/>
</dbReference>
<dbReference type="SUPFAM" id="SSF52540">
    <property type="entry name" value="P-loop containing nucleoside triphosphate hydrolases"/>
    <property type="match status" value="1"/>
</dbReference>
<feature type="compositionally biased region" description="Polar residues" evidence="1">
    <location>
        <begin position="767"/>
        <end position="779"/>
    </location>
</feature>
<sequence>MPHQANLIPSWRAYADAVVARLTAEYATQQAARDKARGIAAAPADPDPVDELPALRQTEVQGELGDSQPSMSSEAEGKPHLPSDTGNAPCDTDADEALVADDNRPATRLPAHRLSMAIRLAATIGSEADMRRYTAPEAITLITGIAPAQLGLALGLIRQQLFAPGVPLTTEPKHYGPDDTPILLAPEARGDEITATGQQAFHRGIDKALERDGGLILLAPDAGCLPPGMQQGIPNVIRLTALNREVLITHLRHSHSATGRIDEDAVRDALPDDRVLATLPFTALRLALRAATAGKVAERIAALCDSSQQDGPDLDAMSGSSPALNAARRMIADLRLWLQGKVKWTDLSHSMLLYGPPGTGKTWLARAMGNSAGIACVEGSFAVWQSAGHLGDMLREMRKSFAEARRLAPSILFIDEIDAVGSREDGDTHGSRYQMQVINGFLGEMNSIAREEGVLVIGACNHIDRIDPAVLRAGRFDIKLAVPLPDRATIHGILRRHLRDEIADDDLQALATICVGQSAGAVDAAIRAARSDARHDRTSLSVKAIRRHLGIDADPAQAATDWRVALHECGHAIACAALGCGTVQRLLILPDGGQTIRQSGPQQAVLEDLEGEIAYNLAGRAAERLVLGDVSGGAGGTSDSDLAQATRLALAIDVILGLGADGPVWTAAADYELLRDPVIHARVRQRLEAAEQRATDILAAQESLLRDMAKALLRQRELAGPELHSWLTRIATVEHPRYGPASERPVDHPAPGNSHRHAQSGDDAHQPTDSSPSEPTASD</sequence>
<feature type="region of interest" description="Disordered" evidence="1">
    <location>
        <begin position="37"/>
        <end position="93"/>
    </location>
</feature>
<reference evidence="4" key="1">
    <citation type="submission" date="2018-09" db="EMBL/GenBank/DDBJ databases">
        <title>Paracoccus onubensis nov. sp. a moderate halophilic bacterium isolated from Gruta de las Maravillas (Aracena, Spain).</title>
        <authorList>
            <person name="Jurado V."/>
            <person name="Gutierrez-Patricio S."/>
            <person name="Gonzalez-Pimentel J.L."/>
            <person name="Miller A.Z."/>
            <person name="Laiz L."/>
            <person name="Saiz-Jimenez C."/>
        </authorList>
    </citation>
    <scope>NUCLEOTIDE SEQUENCE [LARGE SCALE GENOMIC DNA]</scope>
    <source>
        <strain evidence="4">DSM 26381</strain>
    </source>
</reference>
<dbReference type="InterPro" id="IPR000642">
    <property type="entry name" value="Peptidase_M41"/>
</dbReference>
<dbReference type="GO" id="GO:0005524">
    <property type="term" value="F:ATP binding"/>
    <property type="evidence" value="ECO:0007669"/>
    <property type="project" value="InterPro"/>
</dbReference>
<proteinExistence type="predicted"/>
<dbReference type="PANTHER" id="PTHR23076:SF97">
    <property type="entry name" value="ATP-DEPENDENT ZINC METALLOPROTEASE YME1L1"/>
    <property type="match status" value="1"/>
</dbReference>
<dbReference type="Pfam" id="PF01434">
    <property type="entry name" value="Peptidase_M41"/>
    <property type="match status" value="1"/>
</dbReference>
<dbReference type="CDD" id="cd19481">
    <property type="entry name" value="RecA-like_protease"/>
    <property type="match status" value="1"/>
</dbReference>
<dbReference type="SMART" id="SM00382">
    <property type="entry name" value="AAA"/>
    <property type="match status" value="1"/>
</dbReference>
<comment type="caution">
    <text evidence="3">The sequence shown here is derived from an EMBL/GenBank/DDBJ whole genome shotgun (WGS) entry which is preliminary data.</text>
</comment>
<dbReference type="Gene3D" id="1.10.8.60">
    <property type="match status" value="1"/>
</dbReference>
<evidence type="ECO:0000259" key="2">
    <source>
        <dbReference type="SMART" id="SM00382"/>
    </source>
</evidence>
<feature type="region of interest" description="Disordered" evidence="1">
    <location>
        <begin position="737"/>
        <end position="779"/>
    </location>
</feature>
<dbReference type="PANTHER" id="PTHR23076">
    <property type="entry name" value="METALLOPROTEASE M41 FTSH"/>
    <property type="match status" value="1"/>
</dbReference>
<accession>A0A419A765</accession>
<gene>
    <name evidence="3" type="ORF">D3P05_10665</name>
</gene>
<dbReference type="Proteomes" id="UP000283587">
    <property type="component" value="Unassembled WGS sequence"/>
</dbReference>
<dbReference type="GO" id="GO:0005886">
    <property type="term" value="C:plasma membrane"/>
    <property type="evidence" value="ECO:0007669"/>
    <property type="project" value="TreeGrafter"/>
</dbReference>
<dbReference type="SUPFAM" id="SSF140990">
    <property type="entry name" value="FtsH protease domain-like"/>
    <property type="match status" value="1"/>
</dbReference>
<dbReference type="GO" id="GO:0004176">
    <property type="term" value="F:ATP-dependent peptidase activity"/>
    <property type="evidence" value="ECO:0007669"/>
    <property type="project" value="InterPro"/>
</dbReference>
<evidence type="ECO:0000313" key="3">
    <source>
        <dbReference type="EMBL" id="RJL15837.1"/>
    </source>
</evidence>
<dbReference type="Pfam" id="PF00004">
    <property type="entry name" value="AAA"/>
    <property type="match status" value="1"/>
</dbReference>
<evidence type="ECO:0000313" key="4">
    <source>
        <dbReference type="Proteomes" id="UP000283587"/>
    </source>
</evidence>
<name>A0A419A765_9RHOB</name>
<dbReference type="InterPro" id="IPR027417">
    <property type="entry name" value="P-loop_NTPase"/>
</dbReference>
<keyword evidence="4" id="KW-1185">Reference proteome</keyword>
<dbReference type="GO" id="GO:0006508">
    <property type="term" value="P:proteolysis"/>
    <property type="evidence" value="ECO:0007669"/>
    <property type="project" value="InterPro"/>
</dbReference>
<dbReference type="GO" id="GO:0016887">
    <property type="term" value="F:ATP hydrolysis activity"/>
    <property type="evidence" value="ECO:0007669"/>
    <property type="project" value="InterPro"/>
</dbReference>
<feature type="domain" description="AAA+ ATPase" evidence="2">
    <location>
        <begin position="347"/>
        <end position="486"/>
    </location>
</feature>
<evidence type="ECO:0000256" key="1">
    <source>
        <dbReference type="SAM" id="MobiDB-lite"/>
    </source>
</evidence>
<organism evidence="3 4">
    <name type="scientific">Paracoccus siganidrum</name>
    <dbReference type="NCBI Taxonomy" id="1276757"/>
    <lineage>
        <taxon>Bacteria</taxon>
        <taxon>Pseudomonadati</taxon>
        <taxon>Pseudomonadota</taxon>
        <taxon>Alphaproteobacteria</taxon>
        <taxon>Rhodobacterales</taxon>
        <taxon>Paracoccaceae</taxon>
        <taxon>Paracoccus</taxon>
    </lineage>
</organism>